<keyword evidence="1" id="KW-0813">Transport</keyword>
<dbReference type="Proteomes" id="UP000094669">
    <property type="component" value="Unassembled WGS sequence"/>
</dbReference>
<keyword evidence="4" id="KW-1278">Translocase</keyword>
<sequence>MSLVLSDVSLSRGGRFLLSGINLSLYPGELLILLGPNGAGKSTLLKLFSGEMSPDKGLVLLDGTPLTEYDSDDLALRRSVLSQESEIHFPFIADEIVRMGRSCSKLRVPKPLEDRITEDAFHAVHLGERERFQTYNKLSGGEKQRTQMARVLAQDKEPTQRESYVLLDEPGASLDPNRIHSLLEKAKQLSKAGRGVLCILHDLNLALRYADRIAVLKEGKILADGIPDNILEEEFVLEHFRLRTKKIPFPEGGYYLIPLGPAELSEQHTTNGLHYTLDAKGVKENVHR</sequence>
<evidence type="ECO:0000256" key="1">
    <source>
        <dbReference type="ARBA" id="ARBA00022448"/>
    </source>
</evidence>
<evidence type="ECO:0000256" key="3">
    <source>
        <dbReference type="ARBA" id="ARBA00022840"/>
    </source>
</evidence>
<organism evidence="7 8">
    <name type="scientific">Leptospira inadai serovar Lyme</name>
    <dbReference type="NCBI Taxonomy" id="293084"/>
    <lineage>
        <taxon>Bacteria</taxon>
        <taxon>Pseudomonadati</taxon>
        <taxon>Spirochaetota</taxon>
        <taxon>Spirochaetia</taxon>
        <taxon>Leptospirales</taxon>
        <taxon>Leptospiraceae</taxon>
        <taxon>Leptospira</taxon>
    </lineage>
</organism>
<dbReference type="EMBL" id="MCRM02000013">
    <property type="protein sequence ID" value="PNV74521.1"/>
    <property type="molecule type" value="Genomic_DNA"/>
</dbReference>
<keyword evidence="2" id="KW-0547">Nucleotide-binding</keyword>
<dbReference type="PROSITE" id="PS50893">
    <property type="entry name" value="ABC_TRANSPORTER_2"/>
    <property type="match status" value="1"/>
</dbReference>
<reference evidence="7" key="1">
    <citation type="submission" date="2018-01" db="EMBL/GenBank/DDBJ databases">
        <title>Genomic characterization of Leptospira inadai serogroup Lyme isolated from captured rat in Brazil and comparative analysis with human reference strain.</title>
        <authorList>
            <person name="Moreno L.Z."/>
            <person name="Loureiro A.P."/>
            <person name="Miraglia F."/>
            <person name="Kremer F.S."/>
            <person name="Eslabao M.R."/>
            <person name="Dellagostin O.A."/>
            <person name="Lilenbaum W."/>
            <person name="Moreno A.M."/>
        </authorList>
    </citation>
    <scope>NUCLEOTIDE SEQUENCE [LARGE SCALE GENOMIC DNA]</scope>
    <source>
        <strain evidence="7">M34/99</strain>
    </source>
</reference>
<dbReference type="Gene3D" id="3.40.50.300">
    <property type="entry name" value="P-loop containing nucleotide triphosphate hydrolases"/>
    <property type="match status" value="1"/>
</dbReference>
<gene>
    <name evidence="7" type="ORF">BES34_013350</name>
</gene>
<dbReference type="InterPro" id="IPR027417">
    <property type="entry name" value="P-loop_NTPase"/>
</dbReference>
<protein>
    <submittedName>
        <fullName evidence="7">ABC transporter</fullName>
    </submittedName>
</protein>
<evidence type="ECO:0000256" key="2">
    <source>
        <dbReference type="ARBA" id="ARBA00022741"/>
    </source>
</evidence>
<keyword evidence="3" id="KW-0067">ATP-binding</keyword>
<evidence type="ECO:0000259" key="6">
    <source>
        <dbReference type="PROSITE" id="PS50893"/>
    </source>
</evidence>
<evidence type="ECO:0000313" key="7">
    <source>
        <dbReference type="EMBL" id="PNV74521.1"/>
    </source>
</evidence>
<proteinExistence type="predicted"/>
<evidence type="ECO:0000256" key="5">
    <source>
        <dbReference type="ARBA" id="ARBA00037066"/>
    </source>
</evidence>
<dbReference type="CDD" id="cd03214">
    <property type="entry name" value="ABC_Iron-Siderophores_B12_Hemin"/>
    <property type="match status" value="1"/>
</dbReference>
<dbReference type="SUPFAM" id="SSF52540">
    <property type="entry name" value="P-loop containing nucleoside triphosphate hydrolases"/>
    <property type="match status" value="1"/>
</dbReference>
<dbReference type="Pfam" id="PF00005">
    <property type="entry name" value="ABC_tran"/>
    <property type="match status" value="1"/>
</dbReference>
<dbReference type="PANTHER" id="PTHR42794:SF1">
    <property type="entry name" value="HEMIN IMPORT ATP-BINDING PROTEIN HMUV"/>
    <property type="match status" value="1"/>
</dbReference>
<evidence type="ECO:0000313" key="8">
    <source>
        <dbReference type="Proteomes" id="UP000094669"/>
    </source>
</evidence>
<feature type="domain" description="ABC transporter" evidence="6">
    <location>
        <begin position="3"/>
        <end position="243"/>
    </location>
</feature>
<dbReference type="InterPro" id="IPR003439">
    <property type="entry name" value="ABC_transporter-like_ATP-bd"/>
</dbReference>
<dbReference type="PANTHER" id="PTHR42794">
    <property type="entry name" value="HEMIN IMPORT ATP-BINDING PROTEIN HMUV"/>
    <property type="match status" value="1"/>
</dbReference>
<dbReference type="RefSeq" id="WP_010414169.1">
    <property type="nucleotide sequence ID" value="NZ_MCRM02000013.1"/>
</dbReference>
<name>A0ABX4YH32_9LEPT</name>
<dbReference type="InterPro" id="IPR003593">
    <property type="entry name" value="AAA+_ATPase"/>
</dbReference>
<comment type="function">
    <text evidence="5">Part of the ABC transporter complex HmuTUV involved in hemin import. Responsible for energy coupling to the transport system.</text>
</comment>
<accession>A0ABX4YH32</accession>
<evidence type="ECO:0000256" key="4">
    <source>
        <dbReference type="ARBA" id="ARBA00022967"/>
    </source>
</evidence>
<comment type="caution">
    <text evidence="7">The sequence shown here is derived from an EMBL/GenBank/DDBJ whole genome shotgun (WGS) entry which is preliminary data.</text>
</comment>
<keyword evidence="8" id="KW-1185">Reference proteome</keyword>
<dbReference type="SMART" id="SM00382">
    <property type="entry name" value="AAA"/>
    <property type="match status" value="1"/>
</dbReference>